<protein>
    <recommendedName>
        <fullName evidence="3">SHS2 domain-containing protein</fullName>
    </recommendedName>
</protein>
<reference evidence="2" key="1">
    <citation type="submission" date="2017-09" db="EMBL/GenBank/DDBJ databases">
        <title>Depth-based differentiation of microbial function through sediment-hosted aquifers and enrichment of novel symbionts in the deep terrestrial subsurface.</title>
        <authorList>
            <person name="Probst A.J."/>
            <person name="Ladd B."/>
            <person name="Jarett J.K."/>
            <person name="Geller-Mcgrath D.E."/>
            <person name="Sieber C.M.K."/>
            <person name="Emerson J.B."/>
            <person name="Anantharaman K."/>
            <person name="Thomas B.C."/>
            <person name="Malmstrom R."/>
            <person name="Stieglmeier M."/>
            <person name="Klingl A."/>
            <person name="Woyke T."/>
            <person name="Ryan C.M."/>
            <person name="Banfield J.F."/>
        </authorList>
    </citation>
    <scope>NUCLEOTIDE SEQUENCE [LARGE SCALE GENOMIC DNA]</scope>
</reference>
<organism evidence="1 2">
    <name type="scientific">Candidatus Kaiserbacteria bacterium CG10_big_fil_rev_8_21_14_0_10_47_16</name>
    <dbReference type="NCBI Taxonomy" id="1974608"/>
    <lineage>
        <taxon>Bacteria</taxon>
        <taxon>Candidatus Kaiseribacteriota</taxon>
    </lineage>
</organism>
<comment type="caution">
    <text evidence="1">The sequence shown here is derived from an EMBL/GenBank/DDBJ whole genome shotgun (WGS) entry which is preliminary data.</text>
</comment>
<proteinExistence type="predicted"/>
<evidence type="ECO:0008006" key="3">
    <source>
        <dbReference type="Google" id="ProtNLM"/>
    </source>
</evidence>
<dbReference type="AlphaFoldDB" id="A0A2H0UG46"/>
<dbReference type="EMBL" id="PFBI01000004">
    <property type="protein sequence ID" value="PIR84775.1"/>
    <property type="molecule type" value="Genomic_DNA"/>
</dbReference>
<evidence type="ECO:0000313" key="2">
    <source>
        <dbReference type="Proteomes" id="UP000229344"/>
    </source>
</evidence>
<gene>
    <name evidence="1" type="ORF">COU16_01135</name>
</gene>
<name>A0A2H0UG46_9BACT</name>
<dbReference type="Proteomes" id="UP000229344">
    <property type="component" value="Unassembled WGS sequence"/>
</dbReference>
<accession>A0A2H0UG46</accession>
<evidence type="ECO:0000313" key="1">
    <source>
        <dbReference type="EMBL" id="PIR84775.1"/>
    </source>
</evidence>
<sequence length="393" mass="42833">MFGIGKKSGDTTYAACLDIGSGSVGIAIIASNPAASAPEIVFSDRVPMRLTQNRDGKTLLHALKEALMTVVSRIDTAGLSALHKTHPHARITTLQVTSSAPWAYTVKRTVRLEHDEPTKITKELFTELQEKANKESEKSVNENDVARMYELRVVEHATVYTKINDYIVVNPVGKMGTSFELVQMIQLIPEPVIDLVEHIQSRIFPHARIKIHTYVCSLYSVVRDLAPNVHNATFIDVSAEATEIGVMEDGILGTVMHIPTGYNSLIRNQSAKKHVPAAHATSSLRAFTDGTLEESDRGAVTACISEYQKTLIAALKVLAQSGHIPPHIVLTSSTGIDTLLQESVVAAVGAITPIPATLIDLTALYGEQAHTGPHMDTFLQVTTRFFHKVHHTV</sequence>